<evidence type="ECO:0000313" key="2">
    <source>
        <dbReference type="RefSeq" id="XP_008796154.1"/>
    </source>
</evidence>
<gene>
    <name evidence="2" type="primary">LOC103711690</name>
    <name evidence="3" type="synonym">LOC120110922</name>
</gene>
<dbReference type="GeneID" id="103711690"/>
<organism evidence="1 2">
    <name type="scientific">Phoenix dactylifera</name>
    <name type="common">Date palm</name>
    <dbReference type="NCBI Taxonomy" id="42345"/>
    <lineage>
        <taxon>Eukaryota</taxon>
        <taxon>Viridiplantae</taxon>
        <taxon>Streptophyta</taxon>
        <taxon>Embryophyta</taxon>
        <taxon>Tracheophyta</taxon>
        <taxon>Spermatophyta</taxon>
        <taxon>Magnoliopsida</taxon>
        <taxon>Liliopsida</taxon>
        <taxon>Arecaceae</taxon>
        <taxon>Coryphoideae</taxon>
        <taxon>Phoeniceae</taxon>
        <taxon>Phoenix</taxon>
    </lineage>
</organism>
<name>A0A8B7CC82_PHODC</name>
<protein>
    <submittedName>
        <fullName evidence="2">Uncharacterized protein LOC103711690</fullName>
    </submittedName>
    <submittedName>
        <fullName evidence="3">Uncharacterized protein LOC120110922</fullName>
    </submittedName>
</protein>
<proteinExistence type="predicted"/>
<dbReference type="KEGG" id="pda:120110922"/>
<dbReference type="RefSeq" id="XP_038982895.1">
    <property type="nucleotide sequence ID" value="XM_039126967.1"/>
</dbReference>
<dbReference type="PANTHER" id="PTHR33527">
    <property type="entry name" value="OS07G0274300 PROTEIN"/>
    <property type="match status" value="1"/>
</dbReference>
<dbReference type="PANTHER" id="PTHR33527:SF21">
    <property type="entry name" value="OS10G0182800 PROTEIN"/>
    <property type="match status" value="1"/>
</dbReference>
<reference evidence="2 3" key="2">
    <citation type="submission" date="2025-04" db="UniProtKB">
        <authorList>
            <consortium name="RefSeq"/>
        </authorList>
    </citation>
    <scope>IDENTIFICATION</scope>
    <source>
        <tissue evidence="2 3">Young leaves</tissue>
    </source>
</reference>
<reference evidence="1" key="1">
    <citation type="journal article" date="2019" name="Nat. Commun.">
        <title>Genome-wide association mapping of date palm fruit traits.</title>
        <authorList>
            <person name="Hazzouri K.M."/>
            <person name="Gros-Balthazard M."/>
            <person name="Flowers J.M."/>
            <person name="Copetti D."/>
            <person name="Lemansour A."/>
            <person name="Lebrun M."/>
            <person name="Masmoudi K."/>
            <person name="Ferrand S."/>
            <person name="Dhar M.I."/>
            <person name="Fresquez Z.A."/>
            <person name="Rosas U."/>
            <person name="Zhang J."/>
            <person name="Talag J."/>
            <person name="Lee S."/>
            <person name="Kudrna D."/>
            <person name="Powell R.F."/>
            <person name="Leitch I.J."/>
            <person name="Krueger R.R."/>
            <person name="Wing R.A."/>
            <person name="Amiri K.M.A."/>
            <person name="Purugganan M.D."/>
        </authorList>
    </citation>
    <scope>NUCLEOTIDE SEQUENCE [LARGE SCALE GENOMIC DNA]</scope>
    <source>
        <strain evidence="1">cv. Khalas</strain>
    </source>
</reference>
<dbReference type="OrthoDB" id="583642at2759"/>
<evidence type="ECO:0000313" key="3">
    <source>
        <dbReference type="RefSeq" id="XP_038982895.1"/>
    </source>
</evidence>
<accession>A0A8B7CC82</accession>
<keyword evidence="1" id="KW-1185">Reference proteome</keyword>
<dbReference type="KEGG" id="pda:103711690"/>
<evidence type="ECO:0000313" key="1">
    <source>
        <dbReference type="Proteomes" id="UP000228380"/>
    </source>
</evidence>
<dbReference type="RefSeq" id="XP_008796154.1">
    <property type="nucleotide sequence ID" value="XM_008797932.2"/>
</dbReference>
<dbReference type="Proteomes" id="UP000228380">
    <property type="component" value="Chromosome 5"/>
</dbReference>
<dbReference type="AlphaFoldDB" id="A0A8B7CC82"/>
<sequence length="189" mass="21009">MASVRDVLVFHKQERRLFDMLATRAPAFAQKILALWLWLELLGINVVAFVCGCRNRDVVGRLIDEALQILGQLRQNAPLLTDDGVKIPLTAALAVEPFNLRFFHYHRDRAVRGIAHVLDGVGKLIFDDNLHALLGAYETGALPELPEELARPYDHLPAVPAPADARSLFVTFSPAFPLSLEDIVAYFTG</sequence>